<dbReference type="AlphaFoldDB" id="C9YFB4"/>
<proteinExistence type="predicted"/>
<protein>
    <submittedName>
        <fullName evidence="1">Uncharacterized protein</fullName>
    </submittedName>
</protein>
<evidence type="ECO:0000313" key="1">
    <source>
        <dbReference type="EMBL" id="CBA32548.1"/>
    </source>
</evidence>
<organism evidence="1">
    <name type="scientific">Curvibacter symbiont subsp. Hydra magnipapillata</name>
    <dbReference type="NCBI Taxonomy" id="667019"/>
    <lineage>
        <taxon>Bacteria</taxon>
        <taxon>Pseudomonadati</taxon>
        <taxon>Pseudomonadota</taxon>
        <taxon>Betaproteobacteria</taxon>
        <taxon>Burkholderiales</taxon>
        <taxon>Comamonadaceae</taxon>
        <taxon>Curvibacter</taxon>
    </lineage>
</organism>
<accession>C9YFB4</accession>
<reference evidence="1" key="1">
    <citation type="journal article" date="2010" name="Nature">
        <title>The Dynamic genome of Hydra.</title>
        <authorList>
            <person name="Chapman J.A."/>
            <person name="Kirkness E.F."/>
            <person name="Simakov O."/>
            <person name="Hampson S.E."/>
            <person name="Mitros T."/>
            <person name="Weinmaier T."/>
            <person name="Rattei T."/>
            <person name="Balasubramanian P.G."/>
            <person name="Borman J."/>
            <person name="Busam D."/>
            <person name="Disbennett K."/>
            <person name="Pfannkoch C."/>
            <person name="Sumin N."/>
            <person name="Sutton G."/>
            <person name="Viswanathan L."/>
            <person name="Walenz B."/>
            <person name="Goodstein D.M."/>
            <person name="Hellsten U."/>
            <person name="Kawashima T."/>
            <person name="Prochnik S.E."/>
            <person name="Putnam N.H."/>
            <person name="Shu S."/>
            <person name="Blumberg B."/>
            <person name="Dana C.E."/>
            <person name="Gee L."/>
            <person name="Kibler D.F."/>
            <person name="Law L."/>
            <person name="Lindgens D."/>
            <person name="Martinez D.E."/>
            <person name="Peng J."/>
            <person name="Wigge P.A."/>
            <person name="Bertulat B."/>
            <person name="Guder C."/>
            <person name="Nakamura Y."/>
            <person name="Ozbek S."/>
            <person name="Watanabe H."/>
            <person name="Khalturin K."/>
            <person name="Hemmrich G."/>
            <person name="Franke A."/>
            <person name="Augustin R."/>
            <person name="Fraune S."/>
            <person name="Hayakawa E."/>
            <person name="Hayakawa S."/>
            <person name="Hirose M."/>
            <person name="Hwang J."/>
            <person name="Ikeo K."/>
            <person name="Nishimiya-Fujisawa C."/>
            <person name="Ogura A."/>
            <person name="Takahashi T."/>
            <person name="Steinmetz P.R."/>
            <person name="Zhang X."/>
            <person name="Aufschnaiter R."/>
            <person name="Eder M.K."/>
            <person name="Gorny A.K."/>
            <person name="Salvenmoser W."/>
            <person name="Heimberg A.M."/>
            <person name="Wheeler B.M."/>
            <person name="Peterson K.J."/>
            <person name="Boettger A."/>
            <person name="Tischler P."/>
            <person name="Wolf A."/>
            <person name="Gojobori T."/>
            <person name="Remington K.A."/>
            <person name="Strausberg R.L."/>
            <person name="Venter J."/>
            <person name="Technau U."/>
            <person name="Hobmayer B."/>
            <person name="Bosch T.C."/>
            <person name="Holstein T.W."/>
            <person name="Fujisawa T."/>
            <person name="Bode H.R."/>
            <person name="David C.N."/>
            <person name="Rokhsar D.S."/>
            <person name="Steele R.E."/>
        </authorList>
    </citation>
    <scope>NUCLEOTIDE SEQUENCE</scope>
</reference>
<dbReference type="EMBL" id="FN543107">
    <property type="protein sequence ID" value="CBA32548.1"/>
    <property type="molecule type" value="Genomic_DNA"/>
</dbReference>
<sequence>MCDRCGRSAEPDDQDCEFHEFTFIQYRAGYGSIFGDGNRVEIDLCQHCVKDTLGTWLRITDPHAGYSQEAHGGEFPNESERSFRARARANIARSIQNDDGVPADQVIARLEERLEKAKSQKRQRQLNEQSGGLSSSKMFRIGSPIVTNVPLPALDLEAGTRGSVVHVHDTTGLVDVEFVIGVDGSTSVKTLDVQYLDAWSLI</sequence>
<name>C9YFB4_CURXX</name>
<gene>
    <name evidence="1" type="ORF">Csp_D32700</name>
</gene>